<dbReference type="AlphaFoldDB" id="A0ABD3MS56"/>
<organism evidence="9 10">
    <name type="scientific">Stephanodiscus triporus</name>
    <dbReference type="NCBI Taxonomy" id="2934178"/>
    <lineage>
        <taxon>Eukaryota</taxon>
        <taxon>Sar</taxon>
        <taxon>Stramenopiles</taxon>
        <taxon>Ochrophyta</taxon>
        <taxon>Bacillariophyta</taxon>
        <taxon>Coscinodiscophyceae</taxon>
        <taxon>Thalassiosirophycidae</taxon>
        <taxon>Stephanodiscales</taxon>
        <taxon>Stephanodiscaceae</taxon>
        <taxon>Stephanodiscus</taxon>
    </lineage>
</organism>
<reference evidence="9 10" key="1">
    <citation type="submission" date="2024-10" db="EMBL/GenBank/DDBJ databases">
        <title>Updated reference genomes for cyclostephanoid diatoms.</title>
        <authorList>
            <person name="Roberts W.R."/>
            <person name="Alverson A.J."/>
        </authorList>
    </citation>
    <scope>NUCLEOTIDE SEQUENCE [LARGE SCALE GENOMIC DNA]</scope>
    <source>
        <strain evidence="9 10">AJA276-08</strain>
    </source>
</reference>
<feature type="coiled-coil region" evidence="5">
    <location>
        <begin position="943"/>
        <end position="970"/>
    </location>
</feature>
<feature type="domain" description="DNA2/NAM7 helicase-like C-terminal" evidence="8">
    <location>
        <begin position="703"/>
        <end position="893"/>
    </location>
</feature>
<dbReference type="SUPFAM" id="SSF52540">
    <property type="entry name" value="P-loop containing nucleoside triphosphate hydrolases"/>
    <property type="match status" value="1"/>
</dbReference>
<keyword evidence="4" id="KW-0067">ATP-binding</keyword>
<dbReference type="InterPro" id="IPR047187">
    <property type="entry name" value="SF1_C_Upf1"/>
</dbReference>
<feature type="region of interest" description="Disordered" evidence="6">
    <location>
        <begin position="1"/>
        <end position="123"/>
    </location>
</feature>
<gene>
    <name evidence="9" type="ORF">ACHAW5_011002</name>
</gene>
<feature type="region of interest" description="Disordered" evidence="6">
    <location>
        <begin position="1021"/>
        <end position="1050"/>
    </location>
</feature>
<dbReference type="CDD" id="cd18808">
    <property type="entry name" value="SF1_C_Upf1"/>
    <property type="match status" value="1"/>
</dbReference>
<feature type="domain" description="DNA2/NAM7 helicase helicase" evidence="7">
    <location>
        <begin position="625"/>
        <end position="693"/>
    </location>
</feature>
<evidence type="ECO:0000256" key="2">
    <source>
        <dbReference type="ARBA" id="ARBA00022801"/>
    </source>
</evidence>
<dbReference type="Gene3D" id="3.40.50.300">
    <property type="entry name" value="P-loop containing nucleotide triphosphate hydrolases"/>
    <property type="match status" value="2"/>
</dbReference>
<protein>
    <recommendedName>
        <fullName evidence="11">RNA helicase</fullName>
    </recommendedName>
</protein>
<evidence type="ECO:0000313" key="9">
    <source>
        <dbReference type="EMBL" id="KAL3763335.1"/>
    </source>
</evidence>
<dbReference type="FunFam" id="3.40.50.300:FF:000326">
    <property type="entry name" value="P-loop containing nucleoside triphosphate hydrolase"/>
    <property type="match status" value="1"/>
</dbReference>
<feature type="domain" description="DNA2/NAM7 helicase helicase" evidence="7">
    <location>
        <begin position="504"/>
        <end position="604"/>
    </location>
</feature>
<dbReference type="GO" id="GO:0005524">
    <property type="term" value="F:ATP binding"/>
    <property type="evidence" value="ECO:0007669"/>
    <property type="project" value="UniProtKB-KW"/>
</dbReference>
<dbReference type="PANTHER" id="PTHR10887">
    <property type="entry name" value="DNA2/NAM7 HELICASE FAMILY"/>
    <property type="match status" value="1"/>
</dbReference>
<dbReference type="InterPro" id="IPR041677">
    <property type="entry name" value="DNA2/NAM7_AAA_11"/>
</dbReference>
<evidence type="ECO:0000256" key="4">
    <source>
        <dbReference type="ARBA" id="ARBA00022840"/>
    </source>
</evidence>
<keyword evidence="3" id="KW-0347">Helicase</keyword>
<dbReference type="InterPro" id="IPR045055">
    <property type="entry name" value="DNA2/NAM7-like"/>
</dbReference>
<name>A0ABD3MS56_9STRA</name>
<accession>A0ABD3MS56</accession>
<dbReference type="Pfam" id="PF13086">
    <property type="entry name" value="AAA_11"/>
    <property type="match status" value="2"/>
</dbReference>
<dbReference type="Proteomes" id="UP001530315">
    <property type="component" value="Unassembled WGS sequence"/>
</dbReference>
<keyword evidence="1" id="KW-0547">Nucleotide-binding</keyword>
<dbReference type="GO" id="GO:0005694">
    <property type="term" value="C:chromosome"/>
    <property type="evidence" value="ECO:0007669"/>
    <property type="project" value="UniProtKB-ARBA"/>
</dbReference>
<dbReference type="Pfam" id="PF13087">
    <property type="entry name" value="AAA_12"/>
    <property type="match status" value="1"/>
</dbReference>
<proteinExistence type="predicted"/>
<keyword evidence="10" id="KW-1185">Reference proteome</keyword>
<feature type="compositionally biased region" description="Basic residues" evidence="6">
    <location>
        <begin position="16"/>
        <end position="25"/>
    </location>
</feature>
<feature type="compositionally biased region" description="Acidic residues" evidence="6">
    <location>
        <begin position="1039"/>
        <end position="1050"/>
    </location>
</feature>
<evidence type="ECO:0000256" key="1">
    <source>
        <dbReference type="ARBA" id="ARBA00022741"/>
    </source>
</evidence>
<evidence type="ECO:0000313" key="10">
    <source>
        <dbReference type="Proteomes" id="UP001530315"/>
    </source>
</evidence>
<evidence type="ECO:0000256" key="3">
    <source>
        <dbReference type="ARBA" id="ARBA00022806"/>
    </source>
</evidence>
<keyword evidence="2" id="KW-0378">Hydrolase</keyword>
<sequence>MGGPDARGGVVSAAGSKKKKKRRGAARTTTKTTKMTKDDGDVETTKISTSDAIRKLGATEVSIGEATMVQVKQSETADKSTADDPDAPGGDVDTKVTGAEGAKSARRSKRTDPRRGPESDDASMLRAARHFNKMVRLCVERSDPDGMRKILRDKHNHRFALDSHVLETVLKAYVMAAMFEDALYCLRNCALPGTLSTIQTERILQCLPQNLRNSSAYTAADMINALCIATHFDQPTSRTYFMRIVRGIALEFLEEATSARDRICSAPCERLVRSAYCVVDARLRRGKKPSDLLVEPGRQLGVFIPDTTENRGMQAGDAVSILPYAGPYPMSAESLDRNMIEATVANAAPLVLRLQDKGNMELYRLLTDNGEGNVYRIDKLANRMGFTRQLAAAVSVVSPPEHDEDGYPVADRRHPSAELIKAITAMDESIDRVMMAGGNFHPPANGRGGGGRGHEQTSIAAICSRAVPWSASDRDCDFDDDSGQESIRSESLLALEKYGALEGLNESQRLAVQGAASNRLTLVQGPPGTGKTAVAIRILQLWARVAQARVRPGGDPSPILATSDSNIAVDNLVEGCANVGLRVVRLGRPEAIRPELLQYCIDRSPADNSKGGGGSIPASLMKEKMKILKNAQVVCCTCIGSGGDILDSMTFERVMVDEATQATEPAVLVPLARGCRQLVLVGDHCQLPPTVLSTRAEEEGLGVPLFSRMVACGVPPFMLDTQYRMHPGISMFPSDLFYGGKLKDGVSPPERRPLQGFPWPREEFPIAFIPVIDSVEIDDGVSKANEAEALEVCHAVVQLLDGGQCTVSDIAVVTPYAAQVRLIRRQLRNLLPQGPPFVEVSSTDGFQGREKEAVIFSAVRSNSYGAVGFVSDWRRINVSFTRARRALIVVGNPDTLRRGDPDTFGAWIQWADAHGVNMMSPGKPRGRYEPEVLRKVRGGTTAAEMLKDVLDRQQAQLKTAEQQQARAVVNAAGHIMGKETDNNSGNAVTNGSPQTLKDDLAMLENTNGCWDDSDDDILGTHNNTTYRSANDTNSGVSENESDEPLDAWDL</sequence>
<dbReference type="InterPro" id="IPR041679">
    <property type="entry name" value="DNA2/NAM7-like_C"/>
</dbReference>
<dbReference type="EMBL" id="JALLAZ020001803">
    <property type="protein sequence ID" value="KAL3763335.1"/>
    <property type="molecule type" value="Genomic_DNA"/>
</dbReference>
<dbReference type="PANTHER" id="PTHR10887:SF495">
    <property type="entry name" value="HELICASE SENATAXIN ISOFORM X1-RELATED"/>
    <property type="match status" value="1"/>
</dbReference>
<dbReference type="GO" id="GO:0016787">
    <property type="term" value="F:hydrolase activity"/>
    <property type="evidence" value="ECO:0007669"/>
    <property type="project" value="UniProtKB-KW"/>
</dbReference>
<feature type="compositionally biased region" description="Polar residues" evidence="6">
    <location>
        <begin position="1021"/>
        <end position="1038"/>
    </location>
</feature>
<dbReference type="GO" id="GO:0004386">
    <property type="term" value="F:helicase activity"/>
    <property type="evidence" value="ECO:0007669"/>
    <property type="project" value="UniProtKB-KW"/>
</dbReference>
<evidence type="ECO:0000259" key="7">
    <source>
        <dbReference type="Pfam" id="PF13086"/>
    </source>
</evidence>
<evidence type="ECO:0000256" key="6">
    <source>
        <dbReference type="SAM" id="MobiDB-lite"/>
    </source>
</evidence>
<dbReference type="InterPro" id="IPR027417">
    <property type="entry name" value="P-loop_NTPase"/>
</dbReference>
<comment type="caution">
    <text evidence="9">The sequence shown here is derived from an EMBL/GenBank/DDBJ whole genome shotgun (WGS) entry which is preliminary data.</text>
</comment>
<evidence type="ECO:0000256" key="5">
    <source>
        <dbReference type="SAM" id="Coils"/>
    </source>
</evidence>
<evidence type="ECO:0008006" key="11">
    <source>
        <dbReference type="Google" id="ProtNLM"/>
    </source>
</evidence>
<evidence type="ECO:0000259" key="8">
    <source>
        <dbReference type="Pfam" id="PF13087"/>
    </source>
</evidence>
<keyword evidence="5" id="KW-0175">Coiled coil</keyword>